<dbReference type="KEGG" id="eus:EUTSA_v10019408mg"/>
<evidence type="ECO:0000313" key="1">
    <source>
        <dbReference type="EMBL" id="ESQ27498.1"/>
    </source>
</evidence>
<sequence length="70" mass="8155">MIEEQLSNNTKYLTHNIFNLKTKRKMRIGDFVAKCVYLSVCCILSSTLEIESAYKPKFCICLYNNETKPI</sequence>
<keyword evidence="2" id="KW-1185">Reference proteome</keyword>
<dbReference type="EMBL" id="KI517953">
    <property type="protein sequence ID" value="ESQ27498.1"/>
    <property type="molecule type" value="Genomic_DNA"/>
</dbReference>
<evidence type="ECO:0000313" key="2">
    <source>
        <dbReference type="Proteomes" id="UP000030689"/>
    </source>
</evidence>
<name>V4KJT4_EUTSA</name>
<dbReference type="Gramene" id="ESQ27498">
    <property type="protein sequence ID" value="ESQ27498"/>
    <property type="gene ID" value="EUTSA_v10019408mg"/>
</dbReference>
<accession>V4KJT4</accession>
<dbReference type="Proteomes" id="UP000030689">
    <property type="component" value="Unassembled WGS sequence"/>
</dbReference>
<reference evidence="1 2" key="1">
    <citation type="journal article" date="2013" name="Front. Plant Sci.">
        <title>The Reference Genome of the Halophytic Plant Eutrema salsugineum.</title>
        <authorList>
            <person name="Yang R."/>
            <person name="Jarvis D.E."/>
            <person name="Chen H."/>
            <person name="Beilstein M.A."/>
            <person name="Grimwood J."/>
            <person name="Jenkins J."/>
            <person name="Shu S."/>
            <person name="Prochnik S."/>
            <person name="Xin M."/>
            <person name="Ma C."/>
            <person name="Schmutz J."/>
            <person name="Wing R.A."/>
            <person name="Mitchell-Olds T."/>
            <person name="Schumaker K.S."/>
            <person name="Wang X."/>
        </authorList>
    </citation>
    <scope>NUCLEOTIDE SEQUENCE [LARGE SCALE GENOMIC DNA]</scope>
</reference>
<protein>
    <submittedName>
        <fullName evidence="1">Uncharacterized protein</fullName>
    </submittedName>
</protein>
<proteinExistence type="predicted"/>
<organism evidence="1 2">
    <name type="scientific">Eutrema salsugineum</name>
    <name type="common">Saltwater cress</name>
    <name type="synonym">Sisymbrium salsugineum</name>
    <dbReference type="NCBI Taxonomy" id="72664"/>
    <lineage>
        <taxon>Eukaryota</taxon>
        <taxon>Viridiplantae</taxon>
        <taxon>Streptophyta</taxon>
        <taxon>Embryophyta</taxon>
        <taxon>Tracheophyta</taxon>
        <taxon>Spermatophyta</taxon>
        <taxon>Magnoliopsida</taxon>
        <taxon>eudicotyledons</taxon>
        <taxon>Gunneridae</taxon>
        <taxon>Pentapetalae</taxon>
        <taxon>rosids</taxon>
        <taxon>malvids</taxon>
        <taxon>Brassicales</taxon>
        <taxon>Brassicaceae</taxon>
        <taxon>Eutremeae</taxon>
        <taxon>Eutrema</taxon>
    </lineage>
</organism>
<gene>
    <name evidence="1" type="ORF">EUTSA_v10019408mg</name>
</gene>
<dbReference type="AlphaFoldDB" id="V4KJT4"/>